<dbReference type="SUPFAM" id="SSF51338">
    <property type="entry name" value="Composite domain of metallo-dependent hydrolases"/>
    <property type="match status" value="2"/>
</dbReference>
<dbReference type="RefSeq" id="WP_186876167.1">
    <property type="nucleotide sequence ID" value="NZ_JACOPF010000002.1"/>
</dbReference>
<dbReference type="InterPro" id="IPR006680">
    <property type="entry name" value="Amidohydro-rel"/>
</dbReference>
<keyword evidence="3" id="KW-1185">Reference proteome</keyword>
<dbReference type="Gene3D" id="2.30.40.10">
    <property type="entry name" value="Urease, subunit C, domain 1"/>
    <property type="match status" value="1"/>
</dbReference>
<dbReference type="Gene3D" id="3.20.20.140">
    <property type="entry name" value="Metal-dependent hydrolases"/>
    <property type="match status" value="1"/>
</dbReference>
<gene>
    <name evidence="2" type="ORF">H8S37_11265</name>
</gene>
<dbReference type="InterPro" id="IPR011059">
    <property type="entry name" value="Metal-dep_hydrolase_composite"/>
</dbReference>
<dbReference type="PANTHER" id="PTHR43135:SF3">
    <property type="entry name" value="ALPHA-D-RIBOSE 1-METHYLPHOSPHONATE 5-TRIPHOSPHATE DIPHOSPHATASE"/>
    <property type="match status" value="1"/>
</dbReference>
<dbReference type="CDD" id="cd01299">
    <property type="entry name" value="Met_dep_hydrolase_A"/>
    <property type="match status" value="1"/>
</dbReference>
<dbReference type="AlphaFoldDB" id="A0A923LJK8"/>
<organism evidence="2 3">
    <name type="scientific">Mediterraneibacter hominis</name>
    <dbReference type="NCBI Taxonomy" id="2763054"/>
    <lineage>
        <taxon>Bacteria</taxon>
        <taxon>Bacillati</taxon>
        <taxon>Bacillota</taxon>
        <taxon>Clostridia</taxon>
        <taxon>Lachnospirales</taxon>
        <taxon>Lachnospiraceae</taxon>
        <taxon>Mediterraneibacter</taxon>
    </lineage>
</organism>
<comment type="caution">
    <text evidence="2">The sequence shown here is derived from an EMBL/GenBank/DDBJ whole genome shotgun (WGS) entry which is preliminary data.</text>
</comment>
<dbReference type="Pfam" id="PF01979">
    <property type="entry name" value="Amidohydro_1"/>
    <property type="match status" value="1"/>
</dbReference>
<sequence length="412" mass="44859">MQRLILKNVNLFDGENDKLEEKKTLVIENGVIADILSKDSEQAENGKVIDLSGYTLTPGFIDCHMHMLLEEVTDKEESLATTSPGGERLDTAQAAVAYLGAYNCRRMLDAGFTTVIDGGGNNFIECALKEAIHKGYIEGPDLFIAGKQLTTNKAHFVGFSMEPYGPYGMRKAVRDLMYHSVDHIKLQLSPPIRMIGRNSQACDFTPEEIEAAIDEAHNYATPVHAHLRGAEAIKRFLRADGDLVVHGTGIDEEGIELMLKKDRYMLATLLSPTPTPSKELAAAKSQGVLDLLAKTAERHWASVKKAYEAGVKIAFSTDAGTLGIKVGTNALEFMNLKKIGMSNAEALKAATSVAASAIGQEDKIGYIKKGYRANFAVLSGNPLEDLQATQNVVMTIKDGKILKDSREEQVSL</sequence>
<reference evidence="2" key="1">
    <citation type="submission" date="2020-08" db="EMBL/GenBank/DDBJ databases">
        <title>Genome public.</title>
        <authorList>
            <person name="Liu C."/>
            <person name="Sun Q."/>
        </authorList>
    </citation>
    <scope>NUCLEOTIDE SEQUENCE</scope>
    <source>
        <strain evidence="2">NSJ-55</strain>
    </source>
</reference>
<evidence type="ECO:0000259" key="1">
    <source>
        <dbReference type="Pfam" id="PF01979"/>
    </source>
</evidence>
<dbReference type="GO" id="GO:0016810">
    <property type="term" value="F:hydrolase activity, acting on carbon-nitrogen (but not peptide) bonds"/>
    <property type="evidence" value="ECO:0007669"/>
    <property type="project" value="InterPro"/>
</dbReference>
<dbReference type="PANTHER" id="PTHR43135">
    <property type="entry name" value="ALPHA-D-RIBOSE 1-METHYLPHOSPHONATE 5-TRIPHOSPHATE DIPHOSPHATASE"/>
    <property type="match status" value="1"/>
</dbReference>
<dbReference type="InterPro" id="IPR032466">
    <property type="entry name" value="Metal_Hydrolase"/>
</dbReference>
<proteinExistence type="predicted"/>
<protein>
    <submittedName>
        <fullName evidence="2">Amidohydrolase family protein</fullName>
    </submittedName>
</protein>
<dbReference type="InterPro" id="IPR051781">
    <property type="entry name" value="Metallo-dep_Hydrolase"/>
</dbReference>
<dbReference type="InterPro" id="IPR057744">
    <property type="entry name" value="OTAase-like"/>
</dbReference>
<accession>A0A923LJK8</accession>
<feature type="domain" description="Amidohydrolase-related" evidence="1">
    <location>
        <begin position="55"/>
        <end position="402"/>
    </location>
</feature>
<dbReference type="EMBL" id="JACOPF010000002">
    <property type="protein sequence ID" value="MBC5689498.1"/>
    <property type="molecule type" value="Genomic_DNA"/>
</dbReference>
<evidence type="ECO:0000313" key="2">
    <source>
        <dbReference type="EMBL" id="MBC5689498.1"/>
    </source>
</evidence>
<dbReference type="SUPFAM" id="SSF51556">
    <property type="entry name" value="Metallo-dependent hydrolases"/>
    <property type="match status" value="1"/>
</dbReference>
<name>A0A923LJK8_9FIRM</name>
<dbReference type="Proteomes" id="UP000652477">
    <property type="component" value="Unassembled WGS sequence"/>
</dbReference>
<evidence type="ECO:0000313" key="3">
    <source>
        <dbReference type="Proteomes" id="UP000652477"/>
    </source>
</evidence>